<dbReference type="EMBL" id="MPDM01000002">
    <property type="protein sequence ID" value="OKL50281.1"/>
    <property type="molecule type" value="Genomic_DNA"/>
</dbReference>
<feature type="transmembrane region" description="Helical" evidence="1">
    <location>
        <begin position="251"/>
        <end position="274"/>
    </location>
</feature>
<evidence type="ECO:0000313" key="3">
    <source>
        <dbReference type="Proteomes" id="UP000186465"/>
    </source>
</evidence>
<protein>
    <submittedName>
        <fullName evidence="2">Uncharacterized protein</fullName>
    </submittedName>
</protein>
<keyword evidence="1" id="KW-1133">Transmembrane helix</keyword>
<feature type="transmembrane region" description="Helical" evidence="1">
    <location>
        <begin position="145"/>
        <end position="167"/>
    </location>
</feature>
<feature type="transmembrane region" description="Helical" evidence="1">
    <location>
        <begin position="102"/>
        <end position="119"/>
    </location>
</feature>
<name>A0A1Q5PRT0_9ACTO</name>
<keyword evidence="1" id="KW-0812">Transmembrane</keyword>
<proteinExistence type="predicted"/>
<dbReference type="AlphaFoldDB" id="A0A1Q5PRT0"/>
<dbReference type="RefSeq" id="WP_075361106.1">
    <property type="nucleotide sequence ID" value="NZ_MPDM01000002.1"/>
</dbReference>
<comment type="caution">
    <text evidence="2">The sequence shown here is derived from an EMBL/GenBank/DDBJ whole genome shotgun (WGS) entry which is preliminary data.</text>
</comment>
<feature type="transmembrane region" description="Helical" evidence="1">
    <location>
        <begin position="200"/>
        <end position="217"/>
    </location>
</feature>
<sequence length="281" mass="30582">MKNDRLSLGLAITAVIALGLAVCFPFFRFSYVAPETGAFTWAVLSLIPTVWLLSRHQVERSSVYATLIFTVFAIFLSGQTWLANHRDGYVFFQLDNYLRIELAVLSAFISALLSVRLVSRPTLPTSSTGATATVSTVSSRLPKTALLGALLIMVLTLGTMAFSSLMFFTLNSWIVLLALAIYAVIAFLSGATSQIGKKRLYAGGILTLLLFPLYYYLQHQVGNLFSPILGSLSIPPEMTLSPHLCESTMLIIGYLSYLLLAPLLATGLSALLAIGSAKYHR</sequence>
<feature type="transmembrane region" description="Helical" evidence="1">
    <location>
        <begin position="37"/>
        <end position="54"/>
    </location>
</feature>
<reference evidence="3" key="1">
    <citation type="submission" date="2016-11" db="EMBL/GenBank/DDBJ databases">
        <title>Actinomyces gypaetusis sp. nov. isolated from Gypaetus barbatus in Qinghai Tibet Plateau China.</title>
        <authorList>
            <person name="Meng X."/>
        </authorList>
    </citation>
    <scope>NUCLEOTIDE SEQUENCE [LARGE SCALE GENOMIC DNA]</scope>
    <source>
        <strain evidence="3">DSM 15383</strain>
    </source>
</reference>
<accession>A0A1Q5PRT0</accession>
<feature type="transmembrane region" description="Helical" evidence="1">
    <location>
        <begin position="61"/>
        <end position="82"/>
    </location>
</feature>
<dbReference type="Proteomes" id="UP000186465">
    <property type="component" value="Unassembled WGS sequence"/>
</dbReference>
<keyword evidence="1" id="KW-0472">Membrane</keyword>
<feature type="transmembrane region" description="Helical" evidence="1">
    <location>
        <begin position="173"/>
        <end position="193"/>
    </location>
</feature>
<organism evidence="2 3">
    <name type="scientific">Boudabousia marimammalium</name>
    <dbReference type="NCBI Taxonomy" id="156892"/>
    <lineage>
        <taxon>Bacteria</taxon>
        <taxon>Bacillati</taxon>
        <taxon>Actinomycetota</taxon>
        <taxon>Actinomycetes</taxon>
        <taxon>Actinomycetales</taxon>
        <taxon>Actinomycetaceae</taxon>
        <taxon>Boudabousia</taxon>
    </lineage>
</organism>
<evidence type="ECO:0000256" key="1">
    <source>
        <dbReference type="SAM" id="Phobius"/>
    </source>
</evidence>
<gene>
    <name evidence="2" type="ORF">BM477_02515</name>
</gene>
<keyword evidence="3" id="KW-1185">Reference proteome</keyword>
<evidence type="ECO:0000313" key="2">
    <source>
        <dbReference type="EMBL" id="OKL50281.1"/>
    </source>
</evidence>